<evidence type="ECO:0000256" key="18">
    <source>
        <dbReference type="ARBA" id="ARBA00073734"/>
    </source>
</evidence>
<evidence type="ECO:0000259" key="22">
    <source>
        <dbReference type="PROSITE" id="PS50072"/>
    </source>
</evidence>
<evidence type="ECO:0000256" key="9">
    <source>
        <dbReference type="ARBA" id="ARBA00022728"/>
    </source>
</evidence>
<feature type="coiled-coil region" evidence="21">
    <location>
        <begin position="204"/>
        <end position="231"/>
    </location>
</feature>
<comment type="function">
    <text evidence="16">Has a ubiquitin-protein ligase activity acting as an E3 ubiquitin protein ligase or as an ubiquitin-ubiquitin ligase promoting elongation of ubiquitin chains on substrates. By mediating 'Lys-48'-linked polyubiquitination of proteins could target them for proteasomal degradation. May also function as a chaperone, playing a role in transport to the cell membrane of BSG/Basigin for instance. Probable inactive PPIase with no peptidyl-prolyl cis-trans isomerase activity. As a component of the minor spliceosome, involved in the splicing of U12-type introns in pre-mRNAs.</text>
</comment>
<dbReference type="InterPro" id="IPR026951">
    <property type="entry name" value="PPIL2_U-box_dom"/>
</dbReference>
<protein>
    <recommendedName>
        <fullName evidence="18">RING-type E3 ubiquitin-protein ligase PPIL2</fullName>
        <ecNumber evidence="5">2.3.2.27</ecNumber>
    </recommendedName>
    <alternativeName>
        <fullName evidence="20">CYC4</fullName>
    </alternativeName>
    <alternativeName>
        <fullName evidence="19">Probable inactive peptidyl-prolyl cis-trans isomerase-like 2</fullName>
    </alternativeName>
</protein>
<reference evidence="24" key="1">
    <citation type="submission" date="2022-08" db="UniProtKB">
        <authorList>
            <consortium name="EnsemblMetazoa"/>
        </authorList>
    </citation>
    <scope>IDENTIFICATION</scope>
    <source>
        <strain evidence="24">05x7-T-G4-1.051#20</strain>
    </source>
</reference>
<dbReference type="FunFam" id="3.30.40.10:FF:000079">
    <property type="entry name" value="Peptidyl-prolyl cis-trans isomerase 2"/>
    <property type="match status" value="1"/>
</dbReference>
<dbReference type="GO" id="GO:0003755">
    <property type="term" value="F:peptidyl-prolyl cis-trans isomerase activity"/>
    <property type="evidence" value="ECO:0007669"/>
    <property type="project" value="InterPro"/>
</dbReference>
<dbReference type="SUPFAM" id="SSF50891">
    <property type="entry name" value="Cyclophilin-like"/>
    <property type="match status" value="1"/>
</dbReference>
<evidence type="ECO:0000256" key="7">
    <source>
        <dbReference type="ARBA" id="ARBA00022664"/>
    </source>
</evidence>
<dbReference type="GO" id="GO:0000209">
    <property type="term" value="P:protein polyubiquitination"/>
    <property type="evidence" value="ECO:0007669"/>
    <property type="project" value="TreeGrafter"/>
</dbReference>
<evidence type="ECO:0000256" key="15">
    <source>
        <dbReference type="ARBA" id="ARBA00023242"/>
    </source>
</evidence>
<dbReference type="GO" id="GO:0071013">
    <property type="term" value="C:catalytic step 2 spliceosome"/>
    <property type="evidence" value="ECO:0007669"/>
    <property type="project" value="TreeGrafter"/>
</dbReference>
<keyword evidence="15" id="KW-0539">Nucleus</keyword>
<keyword evidence="10" id="KW-0833">Ubl conjugation pathway</keyword>
<evidence type="ECO:0000256" key="1">
    <source>
        <dbReference type="ARBA" id="ARBA00000900"/>
    </source>
</evidence>
<dbReference type="Pfam" id="PF04641">
    <property type="entry name" value="Rtf2"/>
    <property type="match status" value="1"/>
</dbReference>
<comment type="subcellular location">
    <subcellularLocation>
        <location evidence="2">Nucleus</location>
    </subcellularLocation>
</comment>
<evidence type="ECO:0000256" key="5">
    <source>
        <dbReference type="ARBA" id="ARBA00012483"/>
    </source>
</evidence>
<evidence type="ECO:0000256" key="17">
    <source>
        <dbReference type="ARBA" id="ARBA00061807"/>
    </source>
</evidence>
<dbReference type="EC" id="2.3.2.27" evidence="5"/>
<proteinExistence type="inferred from homology"/>
<evidence type="ECO:0000256" key="20">
    <source>
        <dbReference type="ARBA" id="ARBA00079124"/>
    </source>
</evidence>
<evidence type="ECO:0000256" key="3">
    <source>
        <dbReference type="ARBA" id="ARBA00004906"/>
    </source>
</evidence>
<keyword evidence="11" id="KW-0832">Ubl conjugation</keyword>
<evidence type="ECO:0000256" key="2">
    <source>
        <dbReference type="ARBA" id="ARBA00004123"/>
    </source>
</evidence>
<dbReference type="InterPro" id="IPR003613">
    <property type="entry name" value="Ubox_domain"/>
</dbReference>
<evidence type="ECO:0000256" key="11">
    <source>
        <dbReference type="ARBA" id="ARBA00022843"/>
    </source>
</evidence>
<dbReference type="EnsemblMetazoa" id="G23657.2">
    <property type="protein sequence ID" value="G23657.2:cds"/>
    <property type="gene ID" value="G23657"/>
</dbReference>
<evidence type="ECO:0000256" key="6">
    <source>
        <dbReference type="ARBA" id="ARBA00022499"/>
    </source>
</evidence>
<dbReference type="InterPro" id="IPR029000">
    <property type="entry name" value="Cyclophilin-like_dom_sf"/>
</dbReference>
<evidence type="ECO:0000256" key="4">
    <source>
        <dbReference type="ARBA" id="ARBA00007930"/>
    </source>
</evidence>
<keyword evidence="6" id="KW-1017">Isopeptide bond</keyword>
<dbReference type="PROSITE" id="PS00170">
    <property type="entry name" value="CSA_PPIASE_1"/>
    <property type="match status" value="1"/>
</dbReference>
<evidence type="ECO:0000259" key="23">
    <source>
        <dbReference type="PROSITE" id="PS51698"/>
    </source>
</evidence>
<evidence type="ECO:0000313" key="24">
    <source>
        <dbReference type="EnsemblMetazoa" id="G23657.1:cds"/>
    </source>
</evidence>
<evidence type="ECO:0000256" key="21">
    <source>
        <dbReference type="SAM" id="Coils"/>
    </source>
</evidence>
<dbReference type="OMA" id="NFIKHCA"/>
<dbReference type="InterPro" id="IPR020892">
    <property type="entry name" value="Cyclophilin-type_PPIase_CS"/>
</dbReference>
<dbReference type="Proteomes" id="UP000005408">
    <property type="component" value="Unassembled WGS sequence"/>
</dbReference>
<dbReference type="FunFam" id="2.40.100.10:FF:000018">
    <property type="entry name" value="Peptidyl-prolyl cis-trans isomerase-like 2"/>
    <property type="match status" value="1"/>
</dbReference>
<keyword evidence="7" id="KW-0507">mRNA processing</keyword>
<dbReference type="InterPro" id="IPR013083">
    <property type="entry name" value="Znf_RING/FYVE/PHD"/>
</dbReference>
<feature type="domain" description="U-box" evidence="23">
    <location>
        <begin position="38"/>
        <end position="111"/>
    </location>
</feature>
<dbReference type="EnsemblMetazoa" id="G23657.1">
    <property type="protein sequence ID" value="G23657.1:cds"/>
    <property type="gene ID" value="G23657"/>
</dbReference>
<dbReference type="OrthoDB" id="30774at2759"/>
<evidence type="ECO:0000256" key="16">
    <source>
        <dbReference type="ARBA" id="ARBA00059251"/>
    </source>
</evidence>
<dbReference type="GO" id="GO:0006457">
    <property type="term" value="P:protein folding"/>
    <property type="evidence" value="ECO:0007669"/>
    <property type="project" value="InterPro"/>
</dbReference>
<keyword evidence="14" id="KW-0508">mRNA splicing</keyword>
<keyword evidence="25" id="KW-1185">Reference proteome</keyword>
<dbReference type="GO" id="GO:0006397">
    <property type="term" value="P:mRNA processing"/>
    <property type="evidence" value="ECO:0007669"/>
    <property type="project" value="UniProtKB-KW"/>
</dbReference>
<dbReference type="InterPro" id="IPR044666">
    <property type="entry name" value="Cyclophilin_A-like"/>
</dbReference>
<organism evidence="24 25">
    <name type="scientific">Magallana gigas</name>
    <name type="common">Pacific oyster</name>
    <name type="synonym">Crassostrea gigas</name>
    <dbReference type="NCBI Taxonomy" id="29159"/>
    <lineage>
        <taxon>Eukaryota</taxon>
        <taxon>Metazoa</taxon>
        <taxon>Spiralia</taxon>
        <taxon>Lophotrochozoa</taxon>
        <taxon>Mollusca</taxon>
        <taxon>Bivalvia</taxon>
        <taxon>Autobranchia</taxon>
        <taxon>Pteriomorphia</taxon>
        <taxon>Ostreida</taxon>
        <taxon>Ostreoidea</taxon>
        <taxon>Ostreidae</taxon>
        <taxon>Magallana</taxon>
    </lineage>
</organism>
<dbReference type="AlphaFoldDB" id="A0A8W8KHR8"/>
<comment type="catalytic activity">
    <reaction evidence="1">
        <text>S-ubiquitinyl-[E2 ubiquitin-conjugating enzyme]-L-cysteine + [acceptor protein]-L-lysine = [E2 ubiquitin-conjugating enzyme]-L-cysteine + N(6)-ubiquitinyl-[acceptor protein]-L-lysine.</text>
        <dbReference type="EC" id="2.3.2.27"/>
    </reaction>
</comment>
<dbReference type="InterPro" id="IPR002130">
    <property type="entry name" value="Cyclophilin-type_PPIase_dom"/>
</dbReference>
<evidence type="ECO:0000256" key="8">
    <source>
        <dbReference type="ARBA" id="ARBA00022679"/>
    </source>
</evidence>
<dbReference type="Pfam" id="PF00160">
    <property type="entry name" value="Pro_isomerase"/>
    <property type="match status" value="1"/>
</dbReference>
<evidence type="ECO:0000256" key="19">
    <source>
        <dbReference type="ARBA" id="ARBA00078275"/>
    </source>
</evidence>
<evidence type="ECO:0000256" key="13">
    <source>
        <dbReference type="ARBA" id="ARBA00023054"/>
    </source>
</evidence>
<dbReference type="GO" id="GO:0061630">
    <property type="term" value="F:ubiquitin protein ligase activity"/>
    <property type="evidence" value="ECO:0007669"/>
    <property type="project" value="UniProtKB-EC"/>
</dbReference>
<dbReference type="SUPFAM" id="SSF57850">
    <property type="entry name" value="RING/U-box"/>
    <property type="match status" value="1"/>
</dbReference>
<keyword evidence="9" id="KW-0747">Spliceosome</keyword>
<dbReference type="PROSITE" id="PS51698">
    <property type="entry name" value="U_BOX"/>
    <property type="match status" value="1"/>
</dbReference>
<dbReference type="SMART" id="SM00504">
    <property type="entry name" value="Ubox"/>
    <property type="match status" value="1"/>
</dbReference>
<keyword evidence="8" id="KW-0808">Transferase</keyword>
<comment type="similarity">
    <text evidence="4">Belongs to the cyclophilin-type PPIase family. PPIL2 subfamily.</text>
</comment>
<accession>A0A8W8KHR8</accession>
<comment type="subunit">
    <text evidence="17">Component of the minor spliceosome, which splices U12-type introns. Within this complex, interacts with PRPF8/PRP8, EFTUD2/SNU114 and PLRG1. Interacts with isoform 2 of BSG. Interacts (via the PPIase cyclophilin-type domain) with CRNKL1; they may form a trimeric complex with HSP90.</text>
</comment>
<evidence type="ECO:0000313" key="25">
    <source>
        <dbReference type="Proteomes" id="UP000005408"/>
    </source>
</evidence>
<dbReference type="EnsemblMetazoa" id="G23657.3">
    <property type="protein sequence ID" value="G23657.3:cds"/>
    <property type="gene ID" value="G23657"/>
</dbReference>
<feature type="domain" description="PPIase cyclophilin-type" evidence="22">
    <location>
        <begin position="287"/>
        <end position="433"/>
    </location>
</feature>
<dbReference type="Gene3D" id="3.30.40.10">
    <property type="entry name" value="Zinc/RING finger domain, C3HC4 (zinc finger)"/>
    <property type="match status" value="1"/>
</dbReference>
<name>A0A8W8KHR8_MAGGI</name>
<evidence type="ECO:0000256" key="12">
    <source>
        <dbReference type="ARBA" id="ARBA00022990"/>
    </source>
</evidence>
<keyword evidence="12" id="KW-0007">Acetylation</keyword>
<dbReference type="Gene3D" id="2.40.100.10">
    <property type="entry name" value="Cyclophilin-like"/>
    <property type="match status" value="1"/>
</dbReference>
<comment type="pathway">
    <text evidence="3">Protein modification; protein ubiquitination.</text>
</comment>
<keyword evidence="13 21" id="KW-0175">Coiled coil</keyword>
<dbReference type="PROSITE" id="PS50072">
    <property type="entry name" value="CSA_PPIASE_2"/>
    <property type="match status" value="1"/>
</dbReference>
<dbReference type="PANTHER" id="PTHR45625:SF1">
    <property type="entry name" value="RING-TYPE E3 UBIQUITIN-PROTEIN LIGASE PPIL2"/>
    <property type="match status" value="1"/>
</dbReference>
<dbReference type="CDD" id="cd16663">
    <property type="entry name" value="RING-Ubox_PPIL2"/>
    <property type="match status" value="1"/>
</dbReference>
<dbReference type="GO" id="GO:0008380">
    <property type="term" value="P:RNA splicing"/>
    <property type="evidence" value="ECO:0007669"/>
    <property type="project" value="UniProtKB-KW"/>
</dbReference>
<dbReference type="PRINTS" id="PR00153">
    <property type="entry name" value="CSAPPISMRASE"/>
</dbReference>
<sequence length="523" mass="59471">MGKKQHQKDKLYLTNTEWRTEFGGYKGRSASGENSKFRRLPFSCCSLSFQPFENPLCTKEGVVFDLMNIVPFLKKYGINPVTGEKLSAKELIKLNFHKNGDGKYHCPVTFKIFNENTHIVAIRPTGNVFCMDAVERLNIKPSFFKDLLTDEPFTRKDIISIQDPTKIDKFNLNTFYHVRKNLKYGDEDEDAARKNPMYHLKSVNAETRDVLTELEREYKPAEKKEEEKKKADFLNAAHYSTGRVAASFTSTAMDPTTQHEAAIIDEDVLRYEIVKKNGKKGYVSMITNYGLLNLELHCEMVPKTCENFIKLCMKGYYRDTKFHRLIRNFVIQGGDPTGTGTGGESAWGDAFNDEIKPNLTHTGRGVLSMANSGPNTNKSQFFITFRSAKHLDGKHAVFGRVVGGLDTLDKVERIEVDKKDKPKKDVIIEDCHVFVNPYEEADEELATKREEIIQKQEEELKAKRKYVYKAEPEDIAPKTYKKGVGKYINPTAVKRSADDTASVPPVKKKAAVEGTKFGNFSAW</sequence>
<evidence type="ECO:0000256" key="14">
    <source>
        <dbReference type="ARBA" id="ARBA00023187"/>
    </source>
</evidence>
<dbReference type="PANTHER" id="PTHR45625">
    <property type="entry name" value="PEPTIDYL-PROLYL CIS-TRANS ISOMERASE-RELATED"/>
    <property type="match status" value="1"/>
</dbReference>
<evidence type="ECO:0000256" key="10">
    <source>
        <dbReference type="ARBA" id="ARBA00022786"/>
    </source>
</evidence>